<dbReference type="PROSITE" id="PS51229">
    <property type="entry name" value="DCUN1"/>
    <property type="match status" value="1"/>
</dbReference>
<dbReference type="InterPro" id="IPR005176">
    <property type="entry name" value="PONY_dom"/>
</dbReference>
<dbReference type="AlphaFoldDB" id="A0A1M2VXI4"/>
<dbReference type="InterPro" id="IPR014764">
    <property type="entry name" value="DCN-prot"/>
</dbReference>
<keyword evidence="5" id="KW-1185">Reference proteome</keyword>
<dbReference type="GO" id="GO:0045116">
    <property type="term" value="P:protein neddylation"/>
    <property type="evidence" value="ECO:0007669"/>
    <property type="project" value="TreeGrafter"/>
</dbReference>
<gene>
    <name evidence="4" type="ORF">TRAPUB_11228</name>
</gene>
<dbReference type="Proteomes" id="UP000184267">
    <property type="component" value="Unassembled WGS sequence"/>
</dbReference>
<comment type="caution">
    <text evidence="4">The sequence shown here is derived from an EMBL/GenBank/DDBJ whole genome shotgun (WGS) entry which is preliminary data.</text>
</comment>
<evidence type="ECO:0000256" key="1">
    <source>
        <dbReference type="RuleBase" id="RU410713"/>
    </source>
</evidence>
<dbReference type="OrthoDB" id="27198at2759"/>
<name>A0A1M2VXI4_TRAPU</name>
<organism evidence="4 5">
    <name type="scientific">Trametes pubescens</name>
    <name type="common">White-rot fungus</name>
    <dbReference type="NCBI Taxonomy" id="154538"/>
    <lineage>
        <taxon>Eukaryota</taxon>
        <taxon>Fungi</taxon>
        <taxon>Dikarya</taxon>
        <taxon>Basidiomycota</taxon>
        <taxon>Agaricomycotina</taxon>
        <taxon>Agaricomycetes</taxon>
        <taxon>Polyporales</taxon>
        <taxon>Polyporaceae</taxon>
        <taxon>Trametes</taxon>
    </lineage>
</organism>
<accession>A0A1M2VXI4</accession>
<dbReference type="GO" id="GO:0032182">
    <property type="term" value="F:ubiquitin-like protein binding"/>
    <property type="evidence" value="ECO:0007669"/>
    <property type="project" value="TreeGrafter"/>
</dbReference>
<evidence type="ECO:0000256" key="2">
    <source>
        <dbReference type="SAM" id="MobiDB-lite"/>
    </source>
</evidence>
<proteinExistence type="predicted"/>
<feature type="domain" description="DCUN1" evidence="3">
    <location>
        <begin position="106"/>
        <end position="257"/>
    </location>
</feature>
<dbReference type="GO" id="GO:0031624">
    <property type="term" value="F:ubiquitin conjugating enzyme binding"/>
    <property type="evidence" value="ECO:0007669"/>
    <property type="project" value="TreeGrafter"/>
</dbReference>
<evidence type="ECO:0000259" key="3">
    <source>
        <dbReference type="PROSITE" id="PS51229"/>
    </source>
</evidence>
<sequence length="257" mass="27182">MAPKRKRSAEDATSGVAAKATRASSRLKTTANDAEAASSGLSVSSVDGVEVELAPTVKKVKRTTSKSTSTKTSKAKHTNEPPASNNGAAGGSAKSGAARASAPEPYSDAHAKQLFATYQDPDTPGEIGPEGFEKLCTDLDISLEGALPLVLAWQLNGSEMAKFTEEEWVKGTSELRASNPLTLSLAIRDLEDLLLLDKPPIQPPPSASMSAKKKGTAASVPGPTEPYNRQRYYQYAASKDKAFSELYTFCFNLAKPS</sequence>
<comment type="function">
    <text evidence="1">Neddylation of cullins play an essential role in the regulation of SCF-type complexes activity.</text>
</comment>
<feature type="compositionally biased region" description="Polar residues" evidence="2">
    <location>
        <begin position="22"/>
        <end position="32"/>
    </location>
</feature>
<dbReference type="PANTHER" id="PTHR12281">
    <property type="entry name" value="RP42 RELATED"/>
    <property type="match status" value="1"/>
</dbReference>
<feature type="compositionally biased region" description="Low complexity" evidence="2">
    <location>
        <begin position="83"/>
        <end position="102"/>
    </location>
</feature>
<evidence type="ECO:0000313" key="4">
    <source>
        <dbReference type="EMBL" id="OJT12240.1"/>
    </source>
</evidence>
<dbReference type="STRING" id="154538.A0A1M2VXI4"/>
<feature type="region of interest" description="Disordered" evidence="2">
    <location>
        <begin position="1"/>
        <end position="131"/>
    </location>
</feature>
<feature type="region of interest" description="Disordered" evidence="2">
    <location>
        <begin position="199"/>
        <end position="225"/>
    </location>
</feature>
<evidence type="ECO:0000313" key="5">
    <source>
        <dbReference type="Proteomes" id="UP000184267"/>
    </source>
</evidence>
<reference evidence="4 5" key="1">
    <citation type="submission" date="2016-10" db="EMBL/GenBank/DDBJ databases">
        <title>Genome sequence of the basidiomycete white-rot fungus Trametes pubescens.</title>
        <authorList>
            <person name="Makela M.R."/>
            <person name="Granchi Z."/>
            <person name="Peng M."/>
            <person name="De Vries R.P."/>
            <person name="Grigoriev I."/>
            <person name="Riley R."/>
            <person name="Hilden K."/>
        </authorList>
    </citation>
    <scope>NUCLEOTIDE SEQUENCE [LARGE SCALE GENOMIC DNA]</scope>
    <source>
        <strain evidence="4 5">FBCC735</strain>
    </source>
</reference>
<dbReference type="GO" id="GO:0000151">
    <property type="term" value="C:ubiquitin ligase complex"/>
    <property type="evidence" value="ECO:0007669"/>
    <property type="project" value="TreeGrafter"/>
</dbReference>
<feature type="compositionally biased region" description="Low complexity" evidence="2">
    <location>
        <begin position="34"/>
        <end position="57"/>
    </location>
</feature>
<dbReference type="Gene3D" id="1.10.238.10">
    <property type="entry name" value="EF-hand"/>
    <property type="match status" value="1"/>
</dbReference>
<protein>
    <recommendedName>
        <fullName evidence="1">Defective in cullin neddylation protein</fullName>
    </recommendedName>
</protein>
<dbReference type="EMBL" id="MNAD01000506">
    <property type="protein sequence ID" value="OJT12240.1"/>
    <property type="molecule type" value="Genomic_DNA"/>
</dbReference>
<dbReference type="GO" id="GO:0097602">
    <property type="term" value="F:cullin family protein binding"/>
    <property type="evidence" value="ECO:0007669"/>
    <property type="project" value="TreeGrafter"/>
</dbReference>